<evidence type="ECO:0000256" key="4">
    <source>
        <dbReference type="ARBA" id="ARBA00023125"/>
    </source>
</evidence>
<dbReference type="GO" id="GO:0030170">
    <property type="term" value="F:pyridoxal phosphate binding"/>
    <property type="evidence" value="ECO:0007669"/>
    <property type="project" value="InterPro"/>
</dbReference>
<sequence>MFVSAIAFVEGTPKVQQIVEAFSQAIENGEWAPGSKLPSVRELTQTLGVSKFTLNEALDRLRGRNLLTSSQGRGYFVAADSVRPALAAWVELLPQDLLSVLRRPLATVYGDLRPGGGHLPEAWLDSEAIRQAMRSVVRAPSLRIAGMGTPAGLLPLRQALQQKLHGEGLSVSVEQIITTPNTVQGLDMLMRLLARPGDTVLLDTPCYFNFHANLALHGVKVVTIQRRPDGFDFAALEQLLAEHRPSLYLTTSVLQNPTGHTFSPGQAFRLLQLTQQYACHIVEDDLYGDLHPNPPPRLAALAGLDQVTYLSGFSKSLSANARVSFVVAAPQLAANLTNMKLMSGGVTSELFEQIVYRMLSEGSYAKHRKRMVQRLMEAGGRVEQWLKRCGCELPMGYEGGMFIWAHLPPGVNGEQLAQEGLKQGMVLAPSTLFGYDATHRDAMRFNVAHSDDPQVQQVFEALSRSATCRSELARE</sequence>
<dbReference type="Gene3D" id="3.40.640.10">
    <property type="entry name" value="Type I PLP-dependent aspartate aminotransferase-like (Major domain)"/>
    <property type="match status" value="1"/>
</dbReference>
<dbReference type="CDD" id="cd00609">
    <property type="entry name" value="AAT_like"/>
    <property type="match status" value="1"/>
</dbReference>
<dbReference type="InterPro" id="IPR036388">
    <property type="entry name" value="WH-like_DNA-bd_sf"/>
</dbReference>
<proteinExistence type="inferred from homology"/>
<dbReference type="SMART" id="SM00345">
    <property type="entry name" value="HTH_GNTR"/>
    <property type="match status" value="1"/>
</dbReference>
<dbReference type="EMBL" id="MNPV01000014">
    <property type="protein sequence ID" value="ONH39687.1"/>
    <property type="molecule type" value="Genomic_DNA"/>
</dbReference>
<dbReference type="PROSITE" id="PS50949">
    <property type="entry name" value="HTH_GNTR"/>
    <property type="match status" value="1"/>
</dbReference>
<dbReference type="GeneID" id="57373546"/>
<dbReference type="InterPro" id="IPR000524">
    <property type="entry name" value="Tscrpt_reg_HTH_GntR"/>
</dbReference>
<dbReference type="AlphaFoldDB" id="A0A1V2J2S7"/>
<evidence type="ECO:0000256" key="2">
    <source>
        <dbReference type="ARBA" id="ARBA00022898"/>
    </source>
</evidence>
<protein>
    <submittedName>
        <fullName evidence="7">GntR family transcriptional regulator</fullName>
    </submittedName>
</protein>
<dbReference type="OrthoDB" id="9802328at2"/>
<evidence type="ECO:0000256" key="1">
    <source>
        <dbReference type="ARBA" id="ARBA00005384"/>
    </source>
</evidence>
<name>A0A1V2J2S7_PSEAZ</name>
<dbReference type="Pfam" id="PF00392">
    <property type="entry name" value="GntR"/>
    <property type="match status" value="1"/>
</dbReference>
<gene>
    <name evidence="7" type="ORF">BLL37_31715</name>
</gene>
<dbReference type="SUPFAM" id="SSF46785">
    <property type="entry name" value="Winged helix' DNA-binding domain"/>
    <property type="match status" value="1"/>
</dbReference>
<evidence type="ECO:0000256" key="5">
    <source>
        <dbReference type="ARBA" id="ARBA00023163"/>
    </source>
</evidence>
<reference evidence="7 8" key="1">
    <citation type="submission" date="2016-10" db="EMBL/GenBank/DDBJ databases">
        <title>Pseudomonas lactis sp. nov. and Pseudomonas paralactis sp. nov., isolated from bovine raw milk.</title>
        <authorList>
            <person name="Von Neubeck M."/>
            <person name="Huptas C."/>
            <person name="Glueck C."/>
            <person name="Krewinkel M."/>
            <person name="Stoeckel M."/>
            <person name="Stressler T."/>
            <person name="Fischer L."/>
            <person name="Hinrichs J."/>
            <person name="Scherer S."/>
            <person name="Wenning M."/>
        </authorList>
    </citation>
    <scope>NUCLEOTIDE SEQUENCE [LARGE SCALE GENOMIC DNA]</scope>
    <source>
        <strain evidence="7 8">DSM 18862</strain>
    </source>
</reference>
<dbReference type="InterPro" id="IPR015421">
    <property type="entry name" value="PyrdxlP-dep_Trfase_major"/>
</dbReference>
<evidence type="ECO:0000313" key="8">
    <source>
        <dbReference type="Proteomes" id="UP000188559"/>
    </source>
</evidence>
<dbReference type="GO" id="GO:0003677">
    <property type="term" value="F:DNA binding"/>
    <property type="evidence" value="ECO:0007669"/>
    <property type="project" value="UniProtKB-KW"/>
</dbReference>
<keyword evidence="3" id="KW-0805">Transcription regulation</keyword>
<dbReference type="CDD" id="cd07377">
    <property type="entry name" value="WHTH_GntR"/>
    <property type="match status" value="1"/>
</dbReference>
<keyword evidence="2" id="KW-0663">Pyridoxal phosphate</keyword>
<keyword evidence="4" id="KW-0238">DNA-binding</keyword>
<dbReference type="Gene3D" id="1.10.10.10">
    <property type="entry name" value="Winged helix-like DNA-binding domain superfamily/Winged helix DNA-binding domain"/>
    <property type="match status" value="1"/>
</dbReference>
<dbReference type="InterPro" id="IPR015424">
    <property type="entry name" value="PyrdxlP-dep_Trfase"/>
</dbReference>
<dbReference type="Proteomes" id="UP000188559">
    <property type="component" value="Unassembled WGS sequence"/>
</dbReference>
<dbReference type="PANTHER" id="PTHR46577">
    <property type="entry name" value="HTH-TYPE TRANSCRIPTIONAL REGULATORY PROTEIN GABR"/>
    <property type="match status" value="1"/>
</dbReference>
<dbReference type="Pfam" id="PF00155">
    <property type="entry name" value="Aminotran_1_2"/>
    <property type="match status" value="1"/>
</dbReference>
<comment type="caution">
    <text evidence="7">The sequence shown here is derived from an EMBL/GenBank/DDBJ whole genome shotgun (WGS) entry which is preliminary data.</text>
</comment>
<feature type="domain" description="HTH gntR-type" evidence="6">
    <location>
        <begin position="12"/>
        <end position="80"/>
    </location>
</feature>
<organism evidence="7 8">
    <name type="scientific">Pseudomonas azotoformans</name>
    <dbReference type="NCBI Taxonomy" id="47878"/>
    <lineage>
        <taxon>Bacteria</taxon>
        <taxon>Pseudomonadati</taxon>
        <taxon>Pseudomonadota</taxon>
        <taxon>Gammaproteobacteria</taxon>
        <taxon>Pseudomonadales</taxon>
        <taxon>Pseudomonadaceae</taxon>
        <taxon>Pseudomonas</taxon>
    </lineage>
</organism>
<keyword evidence="5" id="KW-0804">Transcription</keyword>
<dbReference type="SUPFAM" id="SSF53383">
    <property type="entry name" value="PLP-dependent transferases"/>
    <property type="match status" value="1"/>
</dbReference>
<dbReference type="GO" id="GO:0003700">
    <property type="term" value="F:DNA-binding transcription factor activity"/>
    <property type="evidence" value="ECO:0007669"/>
    <property type="project" value="InterPro"/>
</dbReference>
<dbReference type="PANTHER" id="PTHR46577:SF2">
    <property type="entry name" value="TRANSCRIPTIONAL REGULATORY PROTEIN"/>
    <property type="match status" value="1"/>
</dbReference>
<comment type="similarity">
    <text evidence="1">In the C-terminal section; belongs to the class-I pyridoxal-phosphate-dependent aminotransferase family.</text>
</comment>
<evidence type="ECO:0000313" key="7">
    <source>
        <dbReference type="EMBL" id="ONH39687.1"/>
    </source>
</evidence>
<dbReference type="InterPro" id="IPR051446">
    <property type="entry name" value="HTH_trans_reg/aminotransferase"/>
</dbReference>
<dbReference type="InterPro" id="IPR004839">
    <property type="entry name" value="Aminotransferase_I/II_large"/>
</dbReference>
<dbReference type="RefSeq" id="WP_071495208.1">
    <property type="nucleotide sequence ID" value="NZ_LT629702.1"/>
</dbReference>
<accession>A0A1V2J2S7</accession>
<evidence type="ECO:0000259" key="6">
    <source>
        <dbReference type="PROSITE" id="PS50949"/>
    </source>
</evidence>
<keyword evidence="8" id="KW-1185">Reference proteome</keyword>
<dbReference type="InterPro" id="IPR036390">
    <property type="entry name" value="WH_DNA-bd_sf"/>
</dbReference>
<evidence type="ECO:0000256" key="3">
    <source>
        <dbReference type="ARBA" id="ARBA00023015"/>
    </source>
</evidence>